<feature type="non-terminal residue" evidence="1">
    <location>
        <position position="150"/>
    </location>
</feature>
<dbReference type="AlphaFoldDB" id="X0VQH7"/>
<accession>X0VQH7</accession>
<organism evidence="1">
    <name type="scientific">marine sediment metagenome</name>
    <dbReference type="NCBI Taxonomy" id="412755"/>
    <lineage>
        <taxon>unclassified sequences</taxon>
        <taxon>metagenomes</taxon>
        <taxon>ecological metagenomes</taxon>
    </lineage>
</organism>
<comment type="caution">
    <text evidence="1">The sequence shown here is derived from an EMBL/GenBank/DDBJ whole genome shotgun (WGS) entry which is preliminary data.</text>
</comment>
<reference evidence="1" key="1">
    <citation type="journal article" date="2014" name="Front. Microbiol.">
        <title>High frequency of phylogenetically diverse reductive dehalogenase-homologous genes in deep subseafloor sedimentary metagenomes.</title>
        <authorList>
            <person name="Kawai M."/>
            <person name="Futagami T."/>
            <person name="Toyoda A."/>
            <person name="Takaki Y."/>
            <person name="Nishi S."/>
            <person name="Hori S."/>
            <person name="Arai W."/>
            <person name="Tsubouchi T."/>
            <person name="Morono Y."/>
            <person name="Uchiyama I."/>
            <person name="Ito T."/>
            <person name="Fujiyama A."/>
            <person name="Inagaki F."/>
            <person name="Takami H."/>
        </authorList>
    </citation>
    <scope>NUCLEOTIDE SEQUENCE</scope>
    <source>
        <strain evidence="1">Expedition CK06-06</strain>
    </source>
</reference>
<name>X0VQH7_9ZZZZ</name>
<proteinExistence type="predicted"/>
<evidence type="ECO:0000313" key="1">
    <source>
        <dbReference type="EMBL" id="GAG02826.1"/>
    </source>
</evidence>
<protein>
    <recommendedName>
        <fullName evidence="2">HTH IS21-type domain-containing protein</fullName>
    </recommendedName>
</protein>
<dbReference type="EMBL" id="BARS01027954">
    <property type="protein sequence ID" value="GAG02826.1"/>
    <property type="molecule type" value="Genomic_DNA"/>
</dbReference>
<gene>
    <name evidence="1" type="ORF">S01H1_43862</name>
</gene>
<evidence type="ECO:0008006" key="2">
    <source>
        <dbReference type="Google" id="ProtNLM"/>
    </source>
</evidence>
<sequence>MSPPDRKTDITANIHRNEPAMIDYQTYLQIHHLHARENLGISRIAGRLGLDPDTVSKWLRRPRYEARGSAPRSSKLDHFKPQILRWIGLYPFTGSQILHKLQLIGYSGGISILNDFLRSIRPKTLPAFLKLHFDPGECAQVDWGECGSIH</sequence>